<keyword evidence="7" id="KW-1185">Reference proteome</keyword>
<keyword evidence="3 5" id="KW-1133">Transmembrane helix</keyword>
<dbReference type="InterPro" id="IPR005178">
    <property type="entry name" value="Ostalpha/TMEM184C"/>
</dbReference>
<proteinExistence type="predicted"/>
<dbReference type="Proteomes" id="UP000595140">
    <property type="component" value="Unassembled WGS sequence"/>
</dbReference>
<dbReference type="EMBL" id="OOIL02002581">
    <property type="protein sequence ID" value="VFQ83263.1"/>
    <property type="molecule type" value="Genomic_DNA"/>
</dbReference>
<dbReference type="OrthoDB" id="5348404at2759"/>
<sequence length="101" mass="11128">MPRRISTISSSLSSDHFAFKWAKQFFLSGGNSPPVWATLVGGFFLVLSLTLSTFLIFEHLSAYKKPEEQKFLIGVLLMVPCYAVESLPGFEPGFTPVALPS</sequence>
<protein>
    <submittedName>
        <fullName evidence="6">Uncharacterized protein</fullName>
    </submittedName>
</protein>
<dbReference type="GO" id="GO:0016020">
    <property type="term" value="C:membrane"/>
    <property type="evidence" value="ECO:0007669"/>
    <property type="project" value="UniProtKB-SubCell"/>
</dbReference>
<dbReference type="Pfam" id="PF03619">
    <property type="entry name" value="Solute_trans_a"/>
    <property type="match status" value="1"/>
</dbReference>
<evidence type="ECO:0000256" key="5">
    <source>
        <dbReference type="SAM" id="Phobius"/>
    </source>
</evidence>
<dbReference type="PANTHER" id="PTHR23423">
    <property type="entry name" value="ORGANIC SOLUTE TRANSPORTER-RELATED"/>
    <property type="match status" value="1"/>
</dbReference>
<name>A0A484M3D3_9ASTE</name>
<accession>A0A484M3D3</accession>
<evidence type="ECO:0000313" key="6">
    <source>
        <dbReference type="EMBL" id="VFQ83263.1"/>
    </source>
</evidence>
<gene>
    <name evidence="6" type="ORF">CCAM_LOCUS25039</name>
</gene>
<keyword evidence="2 5" id="KW-0812">Transmembrane</keyword>
<reference evidence="6 7" key="1">
    <citation type="submission" date="2018-04" db="EMBL/GenBank/DDBJ databases">
        <authorList>
            <person name="Vogel A."/>
        </authorList>
    </citation>
    <scope>NUCLEOTIDE SEQUENCE [LARGE SCALE GENOMIC DNA]</scope>
</reference>
<evidence type="ECO:0000313" key="7">
    <source>
        <dbReference type="Proteomes" id="UP000595140"/>
    </source>
</evidence>
<feature type="transmembrane region" description="Helical" evidence="5">
    <location>
        <begin position="35"/>
        <end position="57"/>
    </location>
</feature>
<evidence type="ECO:0000256" key="2">
    <source>
        <dbReference type="ARBA" id="ARBA00022692"/>
    </source>
</evidence>
<dbReference type="AlphaFoldDB" id="A0A484M3D3"/>
<evidence type="ECO:0000256" key="4">
    <source>
        <dbReference type="ARBA" id="ARBA00023136"/>
    </source>
</evidence>
<keyword evidence="4 5" id="KW-0472">Membrane</keyword>
<evidence type="ECO:0000256" key="1">
    <source>
        <dbReference type="ARBA" id="ARBA00004141"/>
    </source>
</evidence>
<evidence type="ECO:0000256" key="3">
    <source>
        <dbReference type="ARBA" id="ARBA00022989"/>
    </source>
</evidence>
<comment type="subcellular location">
    <subcellularLocation>
        <location evidence="1">Membrane</location>
        <topology evidence="1">Multi-pass membrane protein</topology>
    </subcellularLocation>
</comment>
<organism evidence="6 7">
    <name type="scientific">Cuscuta campestris</name>
    <dbReference type="NCBI Taxonomy" id="132261"/>
    <lineage>
        <taxon>Eukaryota</taxon>
        <taxon>Viridiplantae</taxon>
        <taxon>Streptophyta</taxon>
        <taxon>Embryophyta</taxon>
        <taxon>Tracheophyta</taxon>
        <taxon>Spermatophyta</taxon>
        <taxon>Magnoliopsida</taxon>
        <taxon>eudicotyledons</taxon>
        <taxon>Gunneridae</taxon>
        <taxon>Pentapetalae</taxon>
        <taxon>asterids</taxon>
        <taxon>lamiids</taxon>
        <taxon>Solanales</taxon>
        <taxon>Convolvulaceae</taxon>
        <taxon>Cuscuteae</taxon>
        <taxon>Cuscuta</taxon>
        <taxon>Cuscuta subgen. Grammica</taxon>
        <taxon>Cuscuta sect. Cleistogrammica</taxon>
    </lineage>
</organism>